<dbReference type="PANTHER" id="PTHR43393:SF1">
    <property type="entry name" value="PYRIMIDINE_PURINE NUCLEOTIDE 5'-MONOPHOSPHATE NUCLEOSIDASE"/>
    <property type="match status" value="1"/>
</dbReference>
<evidence type="ECO:0000259" key="5">
    <source>
        <dbReference type="Pfam" id="PF14793"/>
    </source>
</evidence>
<evidence type="ECO:0000256" key="2">
    <source>
        <dbReference type="ARBA" id="ARBA00011985"/>
    </source>
</evidence>
<gene>
    <name evidence="6" type="ORF">theurythT_06120</name>
</gene>
<feature type="domain" description="Pyrimidine/purine nucleotide 5'-monophosphate nucleosidase N-terminal" evidence="5">
    <location>
        <begin position="3"/>
        <end position="110"/>
    </location>
</feature>
<dbReference type="EC" id="3.2.2.4" evidence="2"/>
<dbReference type="SUPFAM" id="SSF102405">
    <property type="entry name" value="MCP/YpsA-like"/>
    <property type="match status" value="1"/>
</dbReference>
<keyword evidence="7" id="KW-1185">Reference proteome</keyword>
<dbReference type="Proteomes" id="UP001157133">
    <property type="component" value="Unassembled WGS sequence"/>
</dbReference>
<feature type="domain" description="Pyrimidine/purine nucleotide 5'-monophosphate nucleosidase C-terminal" evidence="4">
    <location>
        <begin position="332"/>
        <end position="451"/>
    </location>
</feature>
<dbReference type="InterPro" id="IPR049788">
    <property type="entry name" value="PpnN"/>
</dbReference>
<sequence>MHIQVNPVGSMRLLSHLEIQLLQKQTDETLYELYKNCSLAVLNAGSNTDNAEEIFDKYSNFNIEVIKRERGIKIALSNPPEDAFVDGKIIKGIKEHLSAVLRDIIYTNFRYVNVNSPKSISPSDKNTHIVFDILRNAKAIKPETDANLITCWGGHSINPNEYKYTKQVGYELGLRKFNICTGCGPGAMKGPMKGANIGHAKQRISSGRYIGLTEPSIIAAEPPNPIVNELVIMPDIEKRLEGFVRLSHGIIIFPGGPGTAEELLYILGILLHPSNAQQKLPIILTGPKESKQYFEDIDSFIGETLGRQAQALYQIIIDDPKAVAQSLKQSLTDVMAYRCKTGDGFHFNWSLHIDDEFQQPFEPSHQNMANLAIEQALPVQTLAANLRCAFSGIVAGNVKAEGVKSIRENGPFAISGQKEIMHRVDKLLQSFVKQQRMKLPGSTYTPCYKIVGE</sequence>
<protein>
    <recommendedName>
        <fullName evidence="3">AMP nucleosidase</fullName>
        <ecNumber evidence="2">3.2.2.4</ecNumber>
    </recommendedName>
    <alternativeName>
        <fullName evidence="3">AMP nucleosidase</fullName>
    </alternativeName>
</protein>
<evidence type="ECO:0000256" key="3">
    <source>
        <dbReference type="ARBA" id="ARBA00031983"/>
    </source>
</evidence>
<dbReference type="Pfam" id="PF14793">
    <property type="entry name" value="DUF4478"/>
    <property type="match status" value="1"/>
</dbReference>
<dbReference type="NCBIfam" id="NF038390">
    <property type="entry name" value="Nsidase_PpnN"/>
    <property type="match status" value="1"/>
</dbReference>
<dbReference type="EMBL" id="BSSU01000003">
    <property type="protein sequence ID" value="GLX81160.1"/>
    <property type="molecule type" value="Genomic_DNA"/>
</dbReference>
<dbReference type="InterPro" id="IPR037153">
    <property type="entry name" value="PpnN-like_sf"/>
</dbReference>
<name>A0ABQ6H327_9GAMM</name>
<dbReference type="InterPro" id="IPR052341">
    <property type="entry name" value="LOG_family_nucleotidases"/>
</dbReference>
<reference evidence="6 7" key="1">
    <citation type="submission" date="2023-03" db="EMBL/GenBank/DDBJ databases">
        <title>Draft genome sequence of Thalassotalea eurytherma JCM 18482T.</title>
        <authorList>
            <person name="Sawabe T."/>
        </authorList>
    </citation>
    <scope>NUCLEOTIDE SEQUENCE [LARGE SCALE GENOMIC DNA]</scope>
    <source>
        <strain evidence="6 7">JCM 18482</strain>
    </source>
</reference>
<organism evidence="6 7">
    <name type="scientific">Thalassotalea eurytherma</name>
    <dbReference type="NCBI Taxonomy" id="1144278"/>
    <lineage>
        <taxon>Bacteria</taxon>
        <taxon>Pseudomonadati</taxon>
        <taxon>Pseudomonadota</taxon>
        <taxon>Gammaproteobacteria</taxon>
        <taxon>Alteromonadales</taxon>
        <taxon>Colwelliaceae</taxon>
        <taxon>Thalassotalea</taxon>
    </lineage>
</organism>
<dbReference type="PANTHER" id="PTHR43393">
    <property type="entry name" value="CYTOKININ RIBOSIDE 5'-MONOPHOSPHATE PHOSPHORIBOHYDROLASE"/>
    <property type="match status" value="1"/>
</dbReference>
<comment type="catalytic activity">
    <reaction evidence="1">
        <text>AMP + H2O = D-ribose 5-phosphate + adenine</text>
        <dbReference type="Rhea" id="RHEA:20129"/>
        <dbReference type="ChEBI" id="CHEBI:15377"/>
        <dbReference type="ChEBI" id="CHEBI:16708"/>
        <dbReference type="ChEBI" id="CHEBI:78346"/>
        <dbReference type="ChEBI" id="CHEBI:456215"/>
        <dbReference type="EC" id="3.2.2.4"/>
    </reaction>
</comment>
<dbReference type="InterPro" id="IPR021826">
    <property type="entry name" value="PpnN_C"/>
</dbReference>
<evidence type="ECO:0000313" key="6">
    <source>
        <dbReference type="EMBL" id="GLX81160.1"/>
    </source>
</evidence>
<evidence type="ECO:0000256" key="1">
    <source>
        <dbReference type="ARBA" id="ARBA00000274"/>
    </source>
</evidence>
<dbReference type="InterPro" id="IPR031100">
    <property type="entry name" value="LOG_fam"/>
</dbReference>
<evidence type="ECO:0000313" key="7">
    <source>
        <dbReference type="Proteomes" id="UP001157133"/>
    </source>
</evidence>
<dbReference type="Gene3D" id="3.30.1850.10">
    <property type="entry name" value="MoCo carrier protein-like"/>
    <property type="match status" value="1"/>
</dbReference>
<dbReference type="RefSeq" id="WP_284206488.1">
    <property type="nucleotide sequence ID" value="NZ_BSSU01000003.1"/>
</dbReference>
<dbReference type="Pfam" id="PF03641">
    <property type="entry name" value="Lysine_decarbox"/>
    <property type="match status" value="1"/>
</dbReference>
<dbReference type="InterPro" id="IPR027820">
    <property type="entry name" value="PpnN_N"/>
</dbReference>
<accession>A0ABQ6H327</accession>
<proteinExistence type="predicted"/>
<dbReference type="Gene3D" id="3.40.50.450">
    <property type="match status" value="1"/>
</dbReference>
<comment type="caution">
    <text evidence="6">The sequence shown here is derived from an EMBL/GenBank/DDBJ whole genome shotgun (WGS) entry which is preliminary data.</text>
</comment>
<dbReference type="Pfam" id="PF11892">
    <property type="entry name" value="PpnN_C"/>
    <property type="match status" value="1"/>
</dbReference>
<evidence type="ECO:0000259" key="4">
    <source>
        <dbReference type="Pfam" id="PF11892"/>
    </source>
</evidence>